<feature type="transmembrane region" description="Helical" evidence="1">
    <location>
        <begin position="6"/>
        <end position="29"/>
    </location>
</feature>
<dbReference type="AlphaFoldDB" id="A0A6M5UJU9"/>
<keyword evidence="1" id="KW-0472">Membrane</keyword>
<organism evidence="2 3">
    <name type="scientific">Cellulosimicrobium protaetiae</name>
    <dbReference type="NCBI Taxonomy" id="2587808"/>
    <lineage>
        <taxon>Bacteria</taxon>
        <taxon>Bacillati</taxon>
        <taxon>Actinomycetota</taxon>
        <taxon>Actinomycetes</taxon>
        <taxon>Micrococcales</taxon>
        <taxon>Promicromonosporaceae</taxon>
        <taxon>Cellulosimicrobium</taxon>
    </lineage>
</organism>
<evidence type="ECO:0000313" key="3">
    <source>
        <dbReference type="Proteomes" id="UP000451354"/>
    </source>
</evidence>
<protein>
    <submittedName>
        <fullName evidence="2">Uncharacterized protein</fullName>
    </submittedName>
</protein>
<feature type="transmembrane region" description="Helical" evidence="1">
    <location>
        <begin position="321"/>
        <end position="342"/>
    </location>
</feature>
<sequence>MLVEIVCLALGMAAVAGAVVTVGTLGGLYRVPESGARRQELLRLVLAERFCWVPGDPVDEAWATSMSRELREHETVPDAEERRKQLIALGLRLQGKEPTPTAIGEVDYRSEMFDARARKRLADASMTAPSIPALLVAWRRQCGIEEVRSVAVSLRITLSTTLQRVGIRAATLIGLGSAAAVVGAVMVWALVGIRTPLVDLAGQWVAVVSVVMVGLLVVLEVRDHLLPELARGGRLGGWVLVVPLVLGLPTAVALAQRRGWLASGAQLLDDRIGSWLASPVVGAVVVCLLLLLPIAGATQRSWRWRTPPVNRSAPGQRSDRVEAITTATGFALMAVLGITAVADVEDLYFPLGVAFFGIVVLGSLVVGSLRFAEHRGRTKDLRQAGADPARGTFRWWIVGLAILAPTLLDPLALAIGSVVEHSVVAPGGVVRGLALAMVFSVAVIVAALAVPGVLVWQGVAALRRYRRALRGHRALVWEMRVHARRERSYVEAQRCKENA</sequence>
<dbReference type="KEGG" id="cprt:FIC82_015530"/>
<accession>A0A6M5UJU9</accession>
<feature type="transmembrane region" description="Helical" evidence="1">
    <location>
        <begin position="275"/>
        <end position="295"/>
    </location>
</feature>
<keyword evidence="3" id="KW-1185">Reference proteome</keyword>
<feature type="transmembrane region" description="Helical" evidence="1">
    <location>
        <begin position="348"/>
        <end position="372"/>
    </location>
</feature>
<proteinExistence type="predicted"/>
<dbReference type="RefSeq" id="WP_154799105.1">
    <property type="nucleotide sequence ID" value="NZ_CP052757.1"/>
</dbReference>
<feature type="transmembrane region" description="Helical" evidence="1">
    <location>
        <begin position="393"/>
        <end position="413"/>
    </location>
</feature>
<evidence type="ECO:0000313" key="2">
    <source>
        <dbReference type="EMBL" id="QJW37378.1"/>
    </source>
</evidence>
<feature type="transmembrane region" description="Helical" evidence="1">
    <location>
        <begin position="165"/>
        <end position="191"/>
    </location>
</feature>
<evidence type="ECO:0000256" key="1">
    <source>
        <dbReference type="SAM" id="Phobius"/>
    </source>
</evidence>
<dbReference type="Proteomes" id="UP000451354">
    <property type="component" value="Chromosome"/>
</dbReference>
<reference evidence="3" key="1">
    <citation type="journal article" date="2022" name="Int. J. Syst. Evol. Microbiol.">
        <title>Cellulosimicrobium protaetiae sp. nov., isolated from the gut of the larva of Protaetia brevitarsis seulensis.</title>
        <authorList>
            <person name="Le Han H."/>
            <person name="Nguyen T.T.H."/>
            <person name="Li Z."/>
            <person name="Shin N.R."/>
            <person name="Kim S.G."/>
        </authorList>
    </citation>
    <scope>NUCLEOTIDE SEQUENCE [LARGE SCALE GENOMIC DNA]</scope>
    <source>
        <strain evidence="3">BI34</strain>
    </source>
</reference>
<feature type="transmembrane region" description="Helical" evidence="1">
    <location>
        <begin position="433"/>
        <end position="456"/>
    </location>
</feature>
<keyword evidence="1" id="KW-0812">Transmembrane</keyword>
<name>A0A6M5UJU9_9MICO</name>
<keyword evidence="1" id="KW-1133">Transmembrane helix</keyword>
<gene>
    <name evidence="2" type="ORF">FIC82_015530</name>
</gene>
<feature type="transmembrane region" description="Helical" evidence="1">
    <location>
        <begin position="203"/>
        <end position="221"/>
    </location>
</feature>
<dbReference type="EMBL" id="CP052757">
    <property type="protein sequence ID" value="QJW37378.1"/>
    <property type="molecule type" value="Genomic_DNA"/>
</dbReference>
<feature type="transmembrane region" description="Helical" evidence="1">
    <location>
        <begin position="233"/>
        <end position="255"/>
    </location>
</feature>